<name>A0A5B7HYR4_PORTR</name>
<dbReference type="Proteomes" id="UP000324222">
    <property type="component" value="Unassembled WGS sequence"/>
</dbReference>
<sequence>MTKRHRGSAESLDLALPKQSKVSPGAHNRESSRDRSARVAPVVSAQPPVTPSFSDRASCDEDGLSMVTSDNIVTAVPRGPAVSKSAVQLDPRLPMTGRSDDGSHHSPVSHGQPIQKARPSTAPK</sequence>
<accession>A0A5B7HYR4</accession>
<evidence type="ECO:0000313" key="2">
    <source>
        <dbReference type="EMBL" id="MPC73838.1"/>
    </source>
</evidence>
<evidence type="ECO:0000256" key="1">
    <source>
        <dbReference type="SAM" id="MobiDB-lite"/>
    </source>
</evidence>
<feature type="region of interest" description="Disordered" evidence="1">
    <location>
        <begin position="1"/>
        <end position="62"/>
    </location>
</feature>
<comment type="caution">
    <text evidence="2">The sequence shown here is derived from an EMBL/GenBank/DDBJ whole genome shotgun (WGS) entry which is preliminary data.</text>
</comment>
<gene>
    <name evidence="2" type="ORF">E2C01_068178</name>
</gene>
<feature type="compositionally biased region" description="Basic and acidic residues" evidence="1">
    <location>
        <begin position="27"/>
        <end position="37"/>
    </location>
</feature>
<proteinExistence type="predicted"/>
<protein>
    <submittedName>
        <fullName evidence="2">Uncharacterized protein</fullName>
    </submittedName>
</protein>
<dbReference type="AlphaFoldDB" id="A0A5B7HYR4"/>
<dbReference type="EMBL" id="VSRR010037647">
    <property type="protein sequence ID" value="MPC73838.1"/>
    <property type="molecule type" value="Genomic_DNA"/>
</dbReference>
<reference evidence="2 3" key="1">
    <citation type="submission" date="2019-05" db="EMBL/GenBank/DDBJ databases">
        <title>Another draft genome of Portunus trituberculatus and its Hox gene families provides insights of decapod evolution.</title>
        <authorList>
            <person name="Jeong J.-H."/>
            <person name="Song I."/>
            <person name="Kim S."/>
            <person name="Choi T."/>
            <person name="Kim D."/>
            <person name="Ryu S."/>
            <person name="Kim W."/>
        </authorList>
    </citation>
    <scope>NUCLEOTIDE SEQUENCE [LARGE SCALE GENOMIC DNA]</scope>
    <source>
        <tissue evidence="2">Muscle</tissue>
    </source>
</reference>
<keyword evidence="3" id="KW-1185">Reference proteome</keyword>
<organism evidence="2 3">
    <name type="scientific">Portunus trituberculatus</name>
    <name type="common">Swimming crab</name>
    <name type="synonym">Neptunus trituberculatus</name>
    <dbReference type="NCBI Taxonomy" id="210409"/>
    <lineage>
        <taxon>Eukaryota</taxon>
        <taxon>Metazoa</taxon>
        <taxon>Ecdysozoa</taxon>
        <taxon>Arthropoda</taxon>
        <taxon>Crustacea</taxon>
        <taxon>Multicrustacea</taxon>
        <taxon>Malacostraca</taxon>
        <taxon>Eumalacostraca</taxon>
        <taxon>Eucarida</taxon>
        <taxon>Decapoda</taxon>
        <taxon>Pleocyemata</taxon>
        <taxon>Brachyura</taxon>
        <taxon>Eubrachyura</taxon>
        <taxon>Portunoidea</taxon>
        <taxon>Portunidae</taxon>
        <taxon>Portuninae</taxon>
        <taxon>Portunus</taxon>
    </lineage>
</organism>
<feature type="region of interest" description="Disordered" evidence="1">
    <location>
        <begin position="78"/>
        <end position="124"/>
    </location>
</feature>
<evidence type="ECO:0000313" key="3">
    <source>
        <dbReference type="Proteomes" id="UP000324222"/>
    </source>
</evidence>